<dbReference type="EC" id="2.7.4.6" evidence="5"/>
<evidence type="ECO:0000313" key="11">
    <source>
        <dbReference type="EnsemblPlants" id="AET1Gv21046900.1"/>
    </source>
</evidence>
<feature type="domain" description="Nucleoside diphosphate kinase-like" evidence="10">
    <location>
        <begin position="20"/>
        <end position="47"/>
    </location>
</feature>
<keyword evidence="8" id="KW-0418">Kinase</keyword>
<dbReference type="Gramene" id="AET1Gv21046900.1">
    <property type="protein sequence ID" value="AET1Gv21046900.1"/>
    <property type="gene ID" value="AET1Gv21046900"/>
</dbReference>
<evidence type="ECO:0000256" key="9">
    <source>
        <dbReference type="ARBA" id="ARBA00022840"/>
    </source>
</evidence>
<dbReference type="Pfam" id="PF00334">
    <property type="entry name" value="NDK"/>
    <property type="match status" value="1"/>
</dbReference>
<sequence>MPSCTPRIIPLCSHSSFRRLNVRNIIHGSDGPETAKDEIALWFQPKELVSYTSNEEKWIYGVN</sequence>
<evidence type="ECO:0000256" key="5">
    <source>
        <dbReference type="ARBA" id="ARBA00012966"/>
    </source>
</evidence>
<evidence type="ECO:0000256" key="2">
    <source>
        <dbReference type="ARBA" id="ARBA00000937"/>
    </source>
</evidence>
<comment type="catalytic activity">
    <reaction evidence="1">
        <text>a 2'-deoxyribonucleoside 5'-diphosphate + ATP = a 2'-deoxyribonucleoside 5'-triphosphate + ADP</text>
        <dbReference type="Rhea" id="RHEA:44640"/>
        <dbReference type="ChEBI" id="CHEBI:30616"/>
        <dbReference type="ChEBI" id="CHEBI:61560"/>
        <dbReference type="ChEBI" id="CHEBI:73316"/>
        <dbReference type="ChEBI" id="CHEBI:456216"/>
        <dbReference type="EC" id="2.7.4.6"/>
    </reaction>
</comment>
<evidence type="ECO:0000256" key="3">
    <source>
        <dbReference type="ARBA" id="ARBA00001946"/>
    </source>
</evidence>
<evidence type="ECO:0000256" key="8">
    <source>
        <dbReference type="ARBA" id="ARBA00022777"/>
    </source>
</evidence>
<comment type="catalytic activity">
    <reaction evidence="2">
        <text>a ribonucleoside 5'-diphosphate + ATP = a ribonucleoside 5'-triphosphate + ADP</text>
        <dbReference type="Rhea" id="RHEA:18113"/>
        <dbReference type="ChEBI" id="CHEBI:30616"/>
        <dbReference type="ChEBI" id="CHEBI:57930"/>
        <dbReference type="ChEBI" id="CHEBI:61557"/>
        <dbReference type="ChEBI" id="CHEBI:456216"/>
        <dbReference type="EC" id="2.7.4.6"/>
    </reaction>
</comment>
<keyword evidence="6" id="KW-0808">Transferase</keyword>
<dbReference type="InterPro" id="IPR034907">
    <property type="entry name" value="NDK-like_dom"/>
</dbReference>
<evidence type="ECO:0000259" key="10">
    <source>
        <dbReference type="Pfam" id="PF00334"/>
    </source>
</evidence>
<dbReference type="AlphaFoldDB" id="A0A453A5I8"/>
<dbReference type="GO" id="GO:0005524">
    <property type="term" value="F:ATP binding"/>
    <property type="evidence" value="ECO:0007669"/>
    <property type="project" value="UniProtKB-KW"/>
</dbReference>
<accession>A0A453A5I8</accession>
<dbReference type="InterPro" id="IPR023005">
    <property type="entry name" value="Nucleoside_diP_kinase_AS"/>
</dbReference>
<dbReference type="PANTHER" id="PTHR11349">
    <property type="entry name" value="NUCLEOSIDE DIPHOSPHATE KINASE"/>
    <property type="match status" value="1"/>
</dbReference>
<reference evidence="12" key="2">
    <citation type="journal article" date="2017" name="Nat. Plants">
        <title>The Aegilops tauschii genome reveals multiple impacts of transposons.</title>
        <authorList>
            <person name="Zhao G."/>
            <person name="Zou C."/>
            <person name="Li K."/>
            <person name="Wang K."/>
            <person name="Li T."/>
            <person name="Gao L."/>
            <person name="Zhang X."/>
            <person name="Wang H."/>
            <person name="Yang Z."/>
            <person name="Liu X."/>
            <person name="Jiang W."/>
            <person name="Mao L."/>
            <person name="Kong X."/>
            <person name="Jiao Y."/>
            <person name="Jia J."/>
        </authorList>
    </citation>
    <scope>NUCLEOTIDE SEQUENCE [LARGE SCALE GENOMIC DNA]</scope>
    <source>
        <strain evidence="12">cv. AL8/78</strain>
    </source>
</reference>
<evidence type="ECO:0000256" key="6">
    <source>
        <dbReference type="ARBA" id="ARBA00022679"/>
    </source>
</evidence>
<evidence type="ECO:0000256" key="7">
    <source>
        <dbReference type="ARBA" id="ARBA00022741"/>
    </source>
</evidence>
<dbReference type="EnsemblPlants" id="AET1Gv21046900.1">
    <property type="protein sequence ID" value="AET1Gv21046900.1"/>
    <property type="gene ID" value="AET1Gv21046900"/>
</dbReference>
<protein>
    <recommendedName>
        <fullName evidence="5">nucleoside-diphosphate kinase</fullName>
        <ecNumber evidence="5">2.7.4.6</ecNumber>
    </recommendedName>
</protein>
<evidence type="ECO:0000256" key="1">
    <source>
        <dbReference type="ARBA" id="ARBA00000082"/>
    </source>
</evidence>
<dbReference type="SUPFAM" id="SSF54919">
    <property type="entry name" value="Nucleoside diphosphate kinase, NDK"/>
    <property type="match status" value="1"/>
</dbReference>
<dbReference type="GO" id="GO:0004550">
    <property type="term" value="F:nucleoside diphosphate kinase activity"/>
    <property type="evidence" value="ECO:0007669"/>
    <property type="project" value="UniProtKB-EC"/>
</dbReference>
<dbReference type="Proteomes" id="UP000015105">
    <property type="component" value="Chromosome 1D"/>
</dbReference>
<evidence type="ECO:0000313" key="12">
    <source>
        <dbReference type="Proteomes" id="UP000015105"/>
    </source>
</evidence>
<reference evidence="11" key="4">
    <citation type="submission" date="2019-03" db="UniProtKB">
        <authorList>
            <consortium name="EnsemblPlants"/>
        </authorList>
    </citation>
    <scope>IDENTIFICATION</scope>
</reference>
<organism evidence="11 12">
    <name type="scientific">Aegilops tauschii subsp. strangulata</name>
    <name type="common">Goatgrass</name>
    <dbReference type="NCBI Taxonomy" id="200361"/>
    <lineage>
        <taxon>Eukaryota</taxon>
        <taxon>Viridiplantae</taxon>
        <taxon>Streptophyta</taxon>
        <taxon>Embryophyta</taxon>
        <taxon>Tracheophyta</taxon>
        <taxon>Spermatophyta</taxon>
        <taxon>Magnoliopsida</taxon>
        <taxon>Liliopsida</taxon>
        <taxon>Poales</taxon>
        <taxon>Poaceae</taxon>
        <taxon>BOP clade</taxon>
        <taxon>Pooideae</taxon>
        <taxon>Triticodae</taxon>
        <taxon>Triticeae</taxon>
        <taxon>Triticinae</taxon>
        <taxon>Aegilops</taxon>
    </lineage>
</organism>
<keyword evidence="7" id="KW-0547">Nucleotide-binding</keyword>
<keyword evidence="9" id="KW-0067">ATP-binding</keyword>
<reference evidence="12" key="1">
    <citation type="journal article" date="2014" name="Science">
        <title>Ancient hybridizations among the ancestral genomes of bread wheat.</title>
        <authorList>
            <consortium name="International Wheat Genome Sequencing Consortium,"/>
            <person name="Marcussen T."/>
            <person name="Sandve S.R."/>
            <person name="Heier L."/>
            <person name="Spannagl M."/>
            <person name="Pfeifer M."/>
            <person name="Jakobsen K.S."/>
            <person name="Wulff B.B."/>
            <person name="Steuernagel B."/>
            <person name="Mayer K.F."/>
            <person name="Olsen O.A."/>
        </authorList>
    </citation>
    <scope>NUCLEOTIDE SEQUENCE [LARGE SCALE GENOMIC DNA]</scope>
    <source>
        <strain evidence="12">cv. AL8/78</strain>
    </source>
</reference>
<comment type="cofactor">
    <cofactor evidence="3">
        <name>Mg(2+)</name>
        <dbReference type="ChEBI" id="CHEBI:18420"/>
    </cofactor>
</comment>
<dbReference type="PROSITE" id="PS00469">
    <property type="entry name" value="NDPK"/>
    <property type="match status" value="1"/>
</dbReference>
<dbReference type="InterPro" id="IPR036850">
    <property type="entry name" value="NDK-like_dom_sf"/>
</dbReference>
<dbReference type="Gene3D" id="3.30.70.141">
    <property type="entry name" value="Nucleoside diphosphate kinase-like domain"/>
    <property type="match status" value="1"/>
</dbReference>
<name>A0A453A5I8_AEGTS</name>
<comment type="similarity">
    <text evidence="4">Belongs to the NDK family.</text>
</comment>
<keyword evidence="12" id="KW-1185">Reference proteome</keyword>
<proteinExistence type="inferred from homology"/>
<evidence type="ECO:0000256" key="4">
    <source>
        <dbReference type="ARBA" id="ARBA00008142"/>
    </source>
</evidence>
<reference evidence="11" key="5">
    <citation type="journal article" date="2021" name="G3 (Bethesda)">
        <title>Aegilops tauschii genome assembly Aet v5.0 features greater sequence contiguity and improved annotation.</title>
        <authorList>
            <person name="Wang L."/>
            <person name="Zhu T."/>
            <person name="Rodriguez J.C."/>
            <person name="Deal K.R."/>
            <person name="Dubcovsky J."/>
            <person name="McGuire P.E."/>
            <person name="Lux T."/>
            <person name="Spannagl M."/>
            <person name="Mayer K.F.X."/>
            <person name="Baldrich P."/>
            <person name="Meyers B.C."/>
            <person name="Huo N."/>
            <person name="Gu Y.Q."/>
            <person name="Zhou H."/>
            <person name="Devos K.M."/>
            <person name="Bennetzen J.L."/>
            <person name="Unver T."/>
            <person name="Budak H."/>
            <person name="Gulick P.J."/>
            <person name="Galiba G."/>
            <person name="Kalapos B."/>
            <person name="Nelson D.R."/>
            <person name="Li P."/>
            <person name="You F.M."/>
            <person name="Luo M.C."/>
            <person name="Dvorak J."/>
        </authorList>
    </citation>
    <scope>NUCLEOTIDE SEQUENCE [LARGE SCALE GENOMIC DNA]</scope>
    <source>
        <strain evidence="11">cv. AL8/78</strain>
    </source>
</reference>
<reference evidence="11" key="3">
    <citation type="journal article" date="2017" name="Nature">
        <title>Genome sequence of the progenitor of the wheat D genome Aegilops tauschii.</title>
        <authorList>
            <person name="Luo M.C."/>
            <person name="Gu Y.Q."/>
            <person name="Puiu D."/>
            <person name="Wang H."/>
            <person name="Twardziok S.O."/>
            <person name="Deal K.R."/>
            <person name="Huo N."/>
            <person name="Zhu T."/>
            <person name="Wang L."/>
            <person name="Wang Y."/>
            <person name="McGuire P.E."/>
            <person name="Liu S."/>
            <person name="Long H."/>
            <person name="Ramasamy R.K."/>
            <person name="Rodriguez J.C."/>
            <person name="Van S.L."/>
            <person name="Yuan L."/>
            <person name="Wang Z."/>
            <person name="Xia Z."/>
            <person name="Xiao L."/>
            <person name="Anderson O.D."/>
            <person name="Ouyang S."/>
            <person name="Liang Y."/>
            <person name="Zimin A.V."/>
            <person name="Pertea G."/>
            <person name="Qi P."/>
            <person name="Bennetzen J.L."/>
            <person name="Dai X."/>
            <person name="Dawson M.W."/>
            <person name="Muller H.G."/>
            <person name="Kugler K."/>
            <person name="Rivarola-Duarte L."/>
            <person name="Spannagl M."/>
            <person name="Mayer K.F.X."/>
            <person name="Lu F.H."/>
            <person name="Bevan M.W."/>
            <person name="Leroy P."/>
            <person name="Li P."/>
            <person name="You F.M."/>
            <person name="Sun Q."/>
            <person name="Liu Z."/>
            <person name="Lyons E."/>
            <person name="Wicker T."/>
            <person name="Salzberg S.L."/>
            <person name="Devos K.M."/>
            <person name="Dvorak J."/>
        </authorList>
    </citation>
    <scope>NUCLEOTIDE SEQUENCE [LARGE SCALE GENOMIC DNA]</scope>
    <source>
        <strain evidence="11">cv. AL8/78</strain>
    </source>
</reference>